<name>A0A165X1B8_9AGAM</name>
<gene>
    <name evidence="2" type="ORF">FIBSPDRAFT_965094</name>
</gene>
<protein>
    <recommendedName>
        <fullName evidence="1">F-box domain-containing protein</fullName>
    </recommendedName>
</protein>
<dbReference type="Pfam" id="PF12937">
    <property type="entry name" value="F-box-like"/>
    <property type="match status" value="1"/>
</dbReference>
<keyword evidence="3" id="KW-1185">Reference proteome</keyword>
<dbReference type="EMBL" id="KV417731">
    <property type="protein sequence ID" value="KZP08100.1"/>
    <property type="molecule type" value="Genomic_DNA"/>
</dbReference>
<reference evidence="2 3" key="1">
    <citation type="journal article" date="2016" name="Mol. Biol. Evol.">
        <title>Comparative Genomics of Early-Diverging Mushroom-Forming Fungi Provides Insights into the Origins of Lignocellulose Decay Capabilities.</title>
        <authorList>
            <person name="Nagy L.G."/>
            <person name="Riley R."/>
            <person name="Tritt A."/>
            <person name="Adam C."/>
            <person name="Daum C."/>
            <person name="Floudas D."/>
            <person name="Sun H."/>
            <person name="Yadav J.S."/>
            <person name="Pangilinan J."/>
            <person name="Larsson K.H."/>
            <person name="Matsuura K."/>
            <person name="Barry K."/>
            <person name="Labutti K."/>
            <person name="Kuo R."/>
            <person name="Ohm R.A."/>
            <person name="Bhattacharya S.S."/>
            <person name="Shirouzu T."/>
            <person name="Yoshinaga Y."/>
            <person name="Martin F.M."/>
            <person name="Grigoriev I.V."/>
            <person name="Hibbett D.S."/>
        </authorList>
    </citation>
    <scope>NUCLEOTIDE SEQUENCE [LARGE SCALE GENOMIC DNA]</scope>
    <source>
        <strain evidence="2 3">CBS 109695</strain>
    </source>
</reference>
<dbReference type="OrthoDB" id="3155440at2759"/>
<accession>A0A165X1B8</accession>
<evidence type="ECO:0000259" key="1">
    <source>
        <dbReference type="Pfam" id="PF12937"/>
    </source>
</evidence>
<dbReference type="AlphaFoldDB" id="A0A165X1B8"/>
<dbReference type="InterPro" id="IPR032675">
    <property type="entry name" value="LRR_dom_sf"/>
</dbReference>
<dbReference type="Gene3D" id="3.80.10.10">
    <property type="entry name" value="Ribonuclease Inhibitor"/>
    <property type="match status" value="1"/>
</dbReference>
<evidence type="ECO:0000313" key="2">
    <source>
        <dbReference type="EMBL" id="KZP08100.1"/>
    </source>
</evidence>
<dbReference type="SUPFAM" id="SSF52047">
    <property type="entry name" value="RNI-like"/>
    <property type="match status" value="1"/>
</dbReference>
<sequence>MDRRQRLLSLSKRLEEMATTRRNLLLQLEGLDAQEQAVQLEHNILHNLDAPTLNLPNELLSMIFEAGISIYREKDPVLGARSDFGQVISHVSHHWRSIALDIPSLWTEICYNHHPLRACTAYLSRSRKAPVDIYINRPYFDRELTSSLLDSLSENIGRCRSLYIAPAGPEFQQQVLECTSRYAAPLLRSFSISDSYYATQFSAPLFASGAPRLRIVQLVGLNLNAAFQAYCTPAFEAVTHLELSEVYIHSSESYTSFRAILVALQSLQHVELRLAGLDPLTHHGQPPIVLPALKLLHMEFAECCSDFDFINRCIRAPSLISLSLAGWYREYKALDESILADSHLPSLRHLFLSNHVSAALRQIDALSKAYPHIERLTCRVNLARLGEDIEGVLEAMTGSTAEEDGEGRAPDGRIRWPQMQSIALEGLREPIDATGLRRTVLKLRKPGSSIHTILLPRACFNDGDVECLKDIMKIEVVEAEWPTPFEPYWFD</sequence>
<dbReference type="InterPro" id="IPR001810">
    <property type="entry name" value="F-box_dom"/>
</dbReference>
<evidence type="ECO:0000313" key="3">
    <source>
        <dbReference type="Proteomes" id="UP000076532"/>
    </source>
</evidence>
<organism evidence="2 3">
    <name type="scientific">Athelia psychrophila</name>
    <dbReference type="NCBI Taxonomy" id="1759441"/>
    <lineage>
        <taxon>Eukaryota</taxon>
        <taxon>Fungi</taxon>
        <taxon>Dikarya</taxon>
        <taxon>Basidiomycota</taxon>
        <taxon>Agaricomycotina</taxon>
        <taxon>Agaricomycetes</taxon>
        <taxon>Agaricomycetidae</taxon>
        <taxon>Atheliales</taxon>
        <taxon>Atheliaceae</taxon>
        <taxon>Athelia</taxon>
    </lineage>
</organism>
<feature type="domain" description="F-box" evidence="1">
    <location>
        <begin position="53"/>
        <end position="111"/>
    </location>
</feature>
<dbReference type="Gene3D" id="1.20.1280.50">
    <property type="match status" value="1"/>
</dbReference>
<dbReference type="Proteomes" id="UP000076532">
    <property type="component" value="Unassembled WGS sequence"/>
</dbReference>
<proteinExistence type="predicted"/>